<evidence type="ECO:0000313" key="3">
    <source>
        <dbReference type="Proteomes" id="UP000193689"/>
    </source>
</evidence>
<feature type="compositionally biased region" description="Basic and acidic residues" evidence="1">
    <location>
        <begin position="393"/>
        <end position="415"/>
    </location>
</feature>
<dbReference type="GeneID" id="63776833"/>
<feature type="compositionally biased region" description="Low complexity" evidence="1">
    <location>
        <begin position="308"/>
        <end position="320"/>
    </location>
</feature>
<evidence type="ECO:0000313" key="2">
    <source>
        <dbReference type="EMBL" id="ORY62631.1"/>
    </source>
</evidence>
<dbReference type="OrthoDB" id="4204700at2759"/>
<protein>
    <submittedName>
        <fullName evidence="2">Uncharacterized protein</fullName>
    </submittedName>
</protein>
<proteinExistence type="predicted"/>
<comment type="caution">
    <text evidence="2">The sequence shown here is derived from an EMBL/GenBank/DDBJ whole genome shotgun (WGS) entry which is preliminary data.</text>
</comment>
<dbReference type="Proteomes" id="UP000193689">
    <property type="component" value="Unassembled WGS sequence"/>
</dbReference>
<accession>A0A1Y2DTM4</accession>
<feature type="compositionally biased region" description="Polar residues" evidence="1">
    <location>
        <begin position="241"/>
        <end position="272"/>
    </location>
</feature>
<dbReference type="EMBL" id="MCFJ01000009">
    <property type="protein sequence ID" value="ORY62631.1"/>
    <property type="molecule type" value="Genomic_DNA"/>
</dbReference>
<keyword evidence="3" id="KW-1185">Reference proteome</keyword>
<feature type="compositionally biased region" description="Basic and acidic residues" evidence="1">
    <location>
        <begin position="431"/>
        <end position="446"/>
    </location>
</feature>
<name>A0A1Y2DTM4_9PEZI</name>
<dbReference type="InParanoid" id="A0A1Y2DTM4"/>
<dbReference type="RefSeq" id="XP_040714467.1">
    <property type="nucleotide sequence ID" value="XM_040860621.1"/>
</dbReference>
<feature type="compositionally biased region" description="Basic and acidic residues" evidence="1">
    <location>
        <begin position="199"/>
        <end position="211"/>
    </location>
</feature>
<sequence length="457" mass="50923">MASDDSFGTRYPGDPWPGVAPSQQVQIEDRFFVEGASIHFSRLKPLQFWAPFMGVSETARSAFVVKHVVAASTTVNRKLQQSEIDSLSERAAQNARYISLIRPTGLACAVAAAANGRKEFRFPFYTPKASWFDPMLFPSKRLQFLRGTSAVWMWHAVRTFAYYPGTMIATAIIIGSISESTLRANILRDPRLSDLRQATEREGQAAMEKQRALQRRRLGLPDPADRTQQSDQGGAMPTPTPENYQGQPQSRTYPLLPSETTTSGWQDQDNQGSSEPAAPQPQSTPAPSTSKSWGSWGRKPSQQPARPQESSYQQGSSEQSPWEGSGLFEDDDASPVAPSARRTEKAQPSGGSSWDRVRQDAKSKVDARRQASSPGNLWERGDRSDQDTTWGRLRQDAAPEDRDTKLVGSSEKEKYSYNTEEEDKAYAKSQAQKEFDKMLEAERQGRQAESGGWRRSK</sequence>
<gene>
    <name evidence="2" type="ORF">BCR38DRAFT_439325</name>
</gene>
<evidence type="ECO:0000256" key="1">
    <source>
        <dbReference type="SAM" id="MobiDB-lite"/>
    </source>
</evidence>
<dbReference type="STRING" id="1141098.A0A1Y2DTM4"/>
<feature type="region of interest" description="Disordered" evidence="1">
    <location>
        <begin position="199"/>
        <end position="457"/>
    </location>
</feature>
<dbReference type="AlphaFoldDB" id="A0A1Y2DTM4"/>
<organism evidence="2 3">
    <name type="scientific">Pseudomassariella vexata</name>
    <dbReference type="NCBI Taxonomy" id="1141098"/>
    <lineage>
        <taxon>Eukaryota</taxon>
        <taxon>Fungi</taxon>
        <taxon>Dikarya</taxon>
        <taxon>Ascomycota</taxon>
        <taxon>Pezizomycotina</taxon>
        <taxon>Sordariomycetes</taxon>
        <taxon>Xylariomycetidae</taxon>
        <taxon>Amphisphaeriales</taxon>
        <taxon>Pseudomassariaceae</taxon>
        <taxon>Pseudomassariella</taxon>
    </lineage>
</organism>
<feature type="compositionally biased region" description="Basic and acidic residues" evidence="1">
    <location>
        <begin position="355"/>
        <end position="369"/>
    </location>
</feature>
<reference evidence="2 3" key="1">
    <citation type="submission" date="2016-07" db="EMBL/GenBank/DDBJ databases">
        <title>Pervasive Adenine N6-methylation of Active Genes in Fungi.</title>
        <authorList>
            <consortium name="DOE Joint Genome Institute"/>
            <person name="Mondo S.J."/>
            <person name="Dannebaum R.O."/>
            <person name="Kuo R.C."/>
            <person name="Labutti K."/>
            <person name="Haridas S."/>
            <person name="Kuo A."/>
            <person name="Salamov A."/>
            <person name="Ahrendt S.R."/>
            <person name="Lipzen A."/>
            <person name="Sullivan W."/>
            <person name="Andreopoulos W.B."/>
            <person name="Clum A."/>
            <person name="Lindquist E."/>
            <person name="Daum C."/>
            <person name="Ramamoorthy G.K."/>
            <person name="Gryganskyi A."/>
            <person name="Culley D."/>
            <person name="Magnuson J.K."/>
            <person name="James T.Y."/>
            <person name="O'Malley M.A."/>
            <person name="Stajich J.E."/>
            <person name="Spatafora J.W."/>
            <person name="Visel A."/>
            <person name="Grigoriev I.V."/>
        </authorList>
    </citation>
    <scope>NUCLEOTIDE SEQUENCE [LARGE SCALE GENOMIC DNA]</scope>
    <source>
        <strain evidence="2 3">CBS 129021</strain>
    </source>
</reference>